<evidence type="ECO:0000256" key="1">
    <source>
        <dbReference type="SAM" id="MobiDB-lite"/>
    </source>
</evidence>
<sequence length="1012" mass="115858">MLMSCQSNIGAGDAPRNHHQRAGIVPPPIQNNNFKIKSDLISMIQGNKFHGLPMEDPLDHLDNFDRLCSLTKINGVSEESFKLRLFPFSLGDKAHLWEKTLPVKSIDTWDDCKKAFLAKFFSNSRKARLRSEISGFNQKNSESFSEAWERFKGYTTQCPHHESLPPQYSILRCLPKIRMLLDTASNGNILNKDVAEGWELVENLAQSHRNYNEDYDRTNRGSSDSEDKHKKEIKTLNDRIDKLVLAQQRNVYYITEEELTQLQDGENLTIEEVSYLQNQGGYNKGFNNYKPPHPNLSYRSNNVANPQDQVYPPQNQPTQAKPFVPYNQGYNQKQNFGPPGFTQQPQQPSAQDSEMKTLPQQLVQGHASCSMTMDKKLAELTTRIDCSYNDLNIKIDALNTRVKSMEGHIASTSAPKHLGQLPGKAVQNPKEYAHAISTVNTSATEDSGIQEGEVLRPRSRQEIELDFFARLVERAHDPSNPIHIPSPYVPKPAFPERIAQIDEMIFQKHKMMFIKCIKELEEKVPLVDTPKEMIMERPQEAQQIVELSFECSAIIQKKVIPKKLGDPGSFTLPCSLAPLVFNNSLCDLGASMDEEPKDPLILGRPFLATACALIDVQMGKIDLNLGKNLHMNFDIAKKMKKPTIEGQLFFNEEENLEVELLSGRDQEPLMIEGEPSSEVETERNYFDVGPIARELMELRKQYGAQGVTIEKLDLKMEELNYAILKLKEMIKGYPGPEIEKYFEEPDLGEEDYTTDEKEAYFEERSNEYPTLQLSRENAEYDSDFEDSAIAQYKIMDPKESRRRASARAVARGFAMINEKGPVWNKEAVSPGFTRLTGRVQWPSMTPESSMGRSTAAREEIARGKRVWEAEPVAEEEVPEIEREASEEDVVFVEKVLPVPAPRRRNNPRRKKEPTIEEHYQYLMEMSFEGTRYPHRPTMQALGICKDVEYLMEMAKLETFFTYKCEGFKEESCQFLATLKLHFYADEREKELHKGVGYITFMVYGTHYSLLIR</sequence>
<evidence type="ECO:0000313" key="4">
    <source>
        <dbReference type="EMBL" id="AAM15150.1"/>
    </source>
</evidence>
<feature type="compositionally biased region" description="Polar residues" evidence="1">
    <location>
        <begin position="297"/>
        <end position="319"/>
    </location>
</feature>
<organism evidence="4">
    <name type="scientific">Arabidopsis thaliana</name>
    <name type="common">Mouse-ear cress</name>
    <dbReference type="NCBI Taxonomy" id="3702"/>
    <lineage>
        <taxon>Eukaryota</taxon>
        <taxon>Viridiplantae</taxon>
        <taxon>Streptophyta</taxon>
        <taxon>Embryophyta</taxon>
        <taxon>Tracheophyta</taxon>
        <taxon>Spermatophyta</taxon>
        <taxon>Magnoliopsida</taxon>
        <taxon>eudicotyledons</taxon>
        <taxon>Gunneridae</taxon>
        <taxon>Pentapetalae</taxon>
        <taxon>rosids</taxon>
        <taxon>malvids</taxon>
        <taxon>Brassicales</taxon>
        <taxon>Brassicaceae</taxon>
        <taxon>Camelineae</taxon>
        <taxon>Arabidopsis</taxon>
    </lineage>
</organism>
<dbReference type="Pfam" id="PF03078">
    <property type="entry name" value="ATHILA"/>
    <property type="match status" value="1"/>
</dbReference>
<reference key="1">
    <citation type="journal article" date="1999" name="Nature">
        <title>Sequence and analysis of chromosome 2 of the plant Arabidopsis thaliana.</title>
        <authorList>
            <person name="Lin X."/>
            <person name="Kaul S."/>
            <person name="Rounsley S."/>
            <person name="Shea T.P."/>
            <person name="Benito M.I."/>
            <person name="Town C.D."/>
            <person name="Fujii C.Y."/>
            <person name="Mason T."/>
            <person name="Bowman C.L."/>
            <person name="Barnstead M."/>
            <person name="Feldblyum T.V."/>
            <person name="Buell C.R."/>
            <person name="Ketchum K.A."/>
            <person name="Lee J."/>
            <person name="Ronning C.M."/>
            <person name="Koo H.L."/>
            <person name="Moffat K.S."/>
            <person name="Cronin L.A."/>
            <person name="Shen M."/>
            <person name="Pai G."/>
            <person name="Van Aken S."/>
            <person name="Umayam L."/>
            <person name="Tallon L.J."/>
            <person name="Gill J.E."/>
            <person name="Adams M.D."/>
            <person name="Carrera A.J."/>
            <person name="Creasy T.H."/>
            <person name="Goodman H.M."/>
            <person name="Somerville C.R."/>
            <person name="Copenhaver G.P."/>
            <person name="Preuss D."/>
            <person name="Nierman W.C."/>
            <person name="White O."/>
            <person name="Eisen J.A."/>
            <person name="Salzberg S.L."/>
            <person name="Fraser C.M."/>
            <person name="Venter J.C."/>
        </authorList>
    </citation>
    <scope>NUCLEOTIDE SEQUENCE [LARGE SCALE GENOMIC DNA]</scope>
    <source>
        <strain>cv. Columbia</strain>
    </source>
</reference>
<dbReference type="Pfam" id="PF03732">
    <property type="entry name" value="Retrotrans_gag"/>
    <property type="match status" value="1"/>
</dbReference>
<feature type="domain" description="Retrotransposon gag" evidence="3">
    <location>
        <begin position="84"/>
        <end position="168"/>
    </location>
</feature>
<dbReference type="PANTHER" id="PTHR33223:SF11">
    <property type="entry name" value="ELEMENT PROTEIN, PUTATIVE-RELATED"/>
    <property type="match status" value="1"/>
</dbReference>
<dbReference type="EMBL" id="AC006217">
    <property type="protein sequence ID" value="AAM15150.1"/>
    <property type="molecule type" value="Genomic_DNA"/>
</dbReference>
<gene>
    <name evidence="4" type="ordered locus">At2g07450</name>
</gene>
<reference evidence="4" key="2">
    <citation type="submission" date="2000-03" db="EMBL/GenBank/DDBJ databases">
        <authorList>
            <person name="Lin X."/>
            <person name="Kaul S."/>
            <person name="Shea T.P."/>
            <person name="Fujii C.Y."/>
            <person name="Shen M."/>
            <person name="VanAken S.E."/>
            <person name="Barnstead M.E."/>
            <person name="Mason T.M."/>
            <person name="Bowman C.L."/>
            <person name="Ronning C.M."/>
            <person name="Benito M.-I."/>
            <person name="Carrera A.J."/>
            <person name="Creasy T.H."/>
            <person name="Buell C.R."/>
            <person name="Town C.D."/>
            <person name="Nierman W.C."/>
            <person name="Fraser C.M."/>
            <person name="Venter J.C."/>
        </authorList>
    </citation>
    <scope>NUCLEOTIDE SEQUENCE</scope>
</reference>
<name>Q8S8J9_ARATH</name>
<feature type="region of interest" description="Disordered" evidence="1">
    <location>
        <begin position="1"/>
        <end position="28"/>
    </location>
</feature>
<accession>Q8S8J9</accession>
<feature type="region of interest" description="Disordered" evidence="1">
    <location>
        <begin position="284"/>
        <end position="354"/>
    </location>
</feature>
<dbReference type="AlphaFoldDB" id="Q8S8J9"/>
<evidence type="ECO:0000259" key="3">
    <source>
        <dbReference type="Pfam" id="PF03732"/>
    </source>
</evidence>
<evidence type="ECO:0000259" key="2">
    <source>
        <dbReference type="Pfam" id="PF03078"/>
    </source>
</evidence>
<proteinExistence type="predicted"/>
<reference evidence="4" key="3">
    <citation type="submission" date="2002-02" db="EMBL/GenBank/DDBJ databases">
        <authorList>
            <person name="Town C.D."/>
            <person name="Kaul S."/>
        </authorList>
    </citation>
    <scope>NUCLEOTIDE SEQUENCE</scope>
</reference>
<feature type="compositionally biased region" description="Low complexity" evidence="1">
    <location>
        <begin position="336"/>
        <end position="348"/>
    </location>
</feature>
<feature type="region of interest" description="Disordered" evidence="1">
    <location>
        <begin position="211"/>
        <end position="230"/>
    </location>
</feature>
<dbReference type="PIR" id="A84486">
    <property type="entry name" value="A84486"/>
</dbReference>
<dbReference type="InterPro" id="IPR004312">
    <property type="entry name" value="ATHILA_Orf1_C"/>
</dbReference>
<feature type="domain" description="Arabidopsis retrotransposon Orf1 C-terminal" evidence="2">
    <location>
        <begin position="856"/>
        <end position="1011"/>
    </location>
</feature>
<dbReference type="PANTHER" id="PTHR33223">
    <property type="entry name" value="CCHC-TYPE DOMAIN-CONTAINING PROTEIN"/>
    <property type="match status" value="1"/>
</dbReference>
<dbReference type="InterPro" id="IPR005162">
    <property type="entry name" value="Retrotrans_gag_dom"/>
</dbReference>
<protein>
    <submittedName>
        <fullName evidence="4">Putative Athila retroelement ORF1 protein</fullName>
    </submittedName>
</protein>